<comment type="subcellular location">
    <subcellularLocation>
        <location evidence="1 10">Cell inner membrane</location>
    </subcellularLocation>
</comment>
<keyword evidence="7" id="KW-0653">Protein transport</keyword>
<comment type="caution">
    <text evidence="14">The sequence shown here is derived from an EMBL/GenBank/DDBJ whole genome shotgun (WGS) entry which is preliminary data.</text>
</comment>
<evidence type="ECO:0000256" key="6">
    <source>
        <dbReference type="ARBA" id="ARBA00022692"/>
    </source>
</evidence>
<dbReference type="PANTHER" id="PTHR38831">
    <property type="entry name" value="TYPE II SECRETION SYSTEM PROTEIN K"/>
    <property type="match status" value="1"/>
</dbReference>
<dbReference type="Gene3D" id="1.10.40.60">
    <property type="entry name" value="EpsJ-like"/>
    <property type="match status" value="2"/>
</dbReference>
<comment type="similarity">
    <text evidence="2 10">Belongs to the GSP K family.</text>
</comment>
<dbReference type="PANTHER" id="PTHR38831:SF1">
    <property type="entry name" value="TYPE II SECRETION SYSTEM PROTEIN K-RELATED"/>
    <property type="match status" value="1"/>
</dbReference>
<feature type="domain" description="T2SS protein K first SAM-like" evidence="13">
    <location>
        <begin position="112"/>
        <end position="214"/>
    </location>
</feature>
<dbReference type="NCBIfam" id="NF037980">
    <property type="entry name" value="T2SS_GspK"/>
    <property type="match status" value="1"/>
</dbReference>
<dbReference type="SUPFAM" id="SSF158544">
    <property type="entry name" value="GspK insert domain-like"/>
    <property type="match status" value="1"/>
</dbReference>
<organism evidence="14 15">
    <name type="scientific">Niveibacterium umoris</name>
    <dbReference type="NCBI Taxonomy" id="1193620"/>
    <lineage>
        <taxon>Bacteria</taxon>
        <taxon>Pseudomonadati</taxon>
        <taxon>Pseudomonadota</taxon>
        <taxon>Betaproteobacteria</taxon>
        <taxon>Rhodocyclales</taxon>
        <taxon>Rhodocyclaceae</taxon>
        <taxon>Niveibacterium</taxon>
    </lineage>
</organism>
<evidence type="ECO:0000259" key="13">
    <source>
        <dbReference type="Pfam" id="PF21687"/>
    </source>
</evidence>
<dbReference type="SUPFAM" id="SSF54523">
    <property type="entry name" value="Pili subunits"/>
    <property type="match status" value="1"/>
</dbReference>
<evidence type="ECO:0000259" key="12">
    <source>
        <dbReference type="Pfam" id="PF03934"/>
    </source>
</evidence>
<keyword evidence="15" id="KW-1185">Reference proteome</keyword>
<dbReference type="InterPro" id="IPR045584">
    <property type="entry name" value="Pilin-like"/>
</dbReference>
<dbReference type="GO" id="GO:0005886">
    <property type="term" value="C:plasma membrane"/>
    <property type="evidence" value="ECO:0007669"/>
    <property type="project" value="UniProtKB-SubCell"/>
</dbReference>
<evidence type="ECO:0000313" key="15">
    <source>
        <dbReference type="Proteomes" id="UP000561045"/>
    </source>
</evidence>
<evidence type="ECO:0000256" key="5">
    <source>
        <dbReference type="ARBA" id="ARBA00022519"/>
    </source>
</evidence>
<evidence type="ECO:0000313" key="14">
    <source>
        <dbReference type="EMBL" id="MBB4012390.1"/>
    </source>
</evidence>
<dbReference type="InterPro" id="IPR038072">
    <property type="entry name" value="GspK_central_sf"/>
</dbReference>
<evidence type="ECO:0000256" key="8">
    <source>
        <dbReference type="ARBA" id="ARBA00022989"/>
    </source>
</evidence>
<accession>A0A840BHF1</accession>
<evidence type="ECO:0000256" key="10">
    <source>
        <dbReference type="PIRNR" id="PIRNR002786"/>
    </source>
</evidence>
<dbReference type="AlphaFoldDB" id="A0A840BHF1"/>
<keyword evidence="3 10" id="KW-0813">Transport</keyword>
<dbReference type="Gene3D" id="3.30.1300.30">
    <property type="entry name" value="GSPII I/J protein-like"/>
    <property type="match status" value="1"/>
</dbReference>
<keyword evidence="6 11" id="KW-0812">Transmembrane</keyword>
<dbReference type="RefSeq" id="WP_183634199.1">
    <property type="nucleotide sequence ID" value="NZ_BAABLE010000011.1"/>
</dbReference>
<keyword evidence="8 11" id="KW-1133">Transmembrane helix</keyword>
<dbReference type="InterPro" id="IPR049031">
    <property type="entry name" value="T2SSK_SAM-like_1st"/>
</dbReference>
<evidence type="ECO:0000256" key="4">
    <source>
        <dbReference type="ARBA" id="ARBA00022475"/>
    </source>
</evidence>
<proteinExistence type="inferred from homology"/>
<evidence type="ECO:0000256" key="1">
    <source>
        <dbReference type="ARBA" id="ARBA00004533"/>
    </source>
</evidence>
<evidence type="ECO:0000256" key="7">
    <source>
        <dbReference type="ARBA" id="ARBA00022927"/>
    </source>
</evidence>
<keyword evidence="5 10" id="KW-0997">Cell inner membrane</keyword>
<dbReference type="PIRSF" id="PIRSF002786">
    <property type="entry name" value="XcpX"/>
    <property type="match status" value="1"/>
</dbReference>
<dbReference type="Pfam" id="PF21687">
    <property type="entry name" value="T2SSK_1st"/>
    <property type="match status" value="1"/>
</dbReference>
<protein>
    <recommendedName>
        <fullName evidence="10">Type II secretion system protein K</fullName>
    </recommendedName>
</protein>
<dbReference type="GO" id="GO:0009306">
    <property type="term" value="P:protein secretion"/>
    <property type="evidence" value="ECO:0007669"/>
    <property type="project" value="InterPro"/>
</dbReference>
<reference evidence="14 15" key="1">
    <citation type="submission" date="2020-08" db="EMBL/GenBank/DDBJ databases">
        <title>Genomic Encyclopedia of Type Strains, Phase IV (KMG-IV): sequencing the most valuable type-strain genomes for metagenomic binning, comparative biology and taxonomic classification.</title>
        <authorList>
            <person name="Goeker M."/>
        </authorList>
    </citation>
    <scope>NUCLEOTIDE SEQUENCE [LARGE SCALE GENOMIC DNA]</scope>
    <source>
        <strain evidence="14 15">DSM 106739</strain>
    </source>
</reference>
<keyword evidence="9 10" id="KW-0472">Membrane</keyword>
<dbReference type="Proteomes" id="UP000561045">
    <property type="component" value="Unassembled WGS sequence"/>
</dbReference>
<evidence type="ECO:0000256" key="3">
    <source>
        <dbReference type="ARBA" id="ARBA00022448"/>
    </source>
</evidence>
<dbReference type="InterPro" id="IPR005628">
    <property type="entry name" value="GspK"/>
</dbReference>
<dbReference type="Pfam" id="PF03934">
    <property type="entry name" value="T2SSK"/>
    <property type="match status" value="1"/>
</dbReference>
<evidence type="ECO:0000256" key="2">
    <source>
        <dbReference type="ARBA" id="ARBA00007246"/>
    </source>
</evidence>
<sequence length="320" mass="34196">MSARSRAYSLCTERQRGVAVIMAMLTVALVAAIAASVVAAFGFAVESLSGRHDLAQARWLARGAVDWARNVLADDARTNGNVDHFGEAWAVKVPPTPVDEGEVSGEIEDLSGRFNLNNLAPNGVTDKDAVKEFALLLENVGLNATQAALLSVVLAQWIDNAVEDPSAYPPGPDGSSTVKPLNAPLVSVDELSNVPGFDATTIERLRPFVTALPASPSRTMINVNTASAEVLSATIARLSLSAARALVTGRNTAWFKDIADFESRSYLTVDHQRFGCKSYYFLASGRAHFGGATTRMQVLLARGVNAATGNWPEIIWQKIL</sequence>
<evidence type="ECO:0000256" key="9">
    <source>
        <dbReference type="ARBA" id="ARBA00023136"/>
    </source>
</evidence>
<feature type="transmembrane region" description="Helical" evidence="11">
    <location>
        <begin position="20"/>
        <end position="45"/>
    </location>
</feature>
<evidence type="ECO:0000256" key="11">
    <source>
        <dbReference type="SAM" id="Phobius"/>
    </source>
</evidence>
<name>A0A840BHF1_9RHOO</name>
<gene>
    <name evidence="14" type="ORF">GGR36_001698</name>
</gene>
<feature type="domain" description="T2SS protein K second SAM-like" evidence="12">
    <location>
        <begin position="221"/>
        <end position="265"/>
    </location>
</feature>
<keyword evidence="4 10" id="KW-1003">Cell membrane</keyword>
<dbReference type="InterPro" id="IPR049179">
    <property type="entry name" value="T2SSK_SAM-like_2nd"/>
</dbReference>
<dbReference type="EMBL" id="JACIET010000001">
    <property type="protein sequence ID" value="MBB4012390.1"/>
    <property type="molecule type" value="Genomic_DNA"/>
</dbReference>